<accession>A0AAJ5WYB5</accession>
<dbReference type="NCBIfam" id="NF002328">
    <property type="entry name" value="PRK01286.1-3"/>
    <property type="match status" value="1"/>
</dbReference>
<dbReference type="InterPro" id="IPR003607">
    <property type="entry name" value="HD/PDEase_dom"/>
</dbReference>
<dbReference type="InterPro" id="IPR050135">
    <property type="entry name" value="dGTPase-like"/>
</dbReference>
<evidence type="ECO:0000313" key="4">
    <source>
        <dbReference type="EMBL" id="WEK38798.1"/>
    </source>
</evidence>
<evidence type="ECO:0000256" key="1">
    <source>
        <dbReference type="ARBA" id="ARBA00022801"/>
    </source>
</evidence>
<gene>
    <name evidence="4" type="ORF">P0Y50_09570</name>
</gene>
<dbReference type="EMBL" id="CP119326">
    <property type="protein sequence ID" value="WEK38798.1"/>
    <property type="molecule type" value="Genomic_DNA"/>
</dbReference>
<dbReference type="SUPFAM" id="SSF109604">
    <property type="entry name" value="HD-domain/PDEase-like"/>
    <property type="match status" value="1"/>
</dbReference>
<dbReference type="InterPro" id="IPR023023">
    <property type="entry name" value="dNTPase_2"/>
</dbReference>
<dbReference type="HAMAP" id="MF_01212">
    <property type="entry name" value="dGTPase_type2"/>
    <property type="match status" value="1"/>
</dbReference>
<comment type="similarity">
    <text evidence="2">Belongs to the dGTPase family. Type 2 subfamily.</text>
</comment>
<dbReference type="CDD" id="cd00077">
    <property type="entry name" value="HDc"/>
    <property type="match status" value="1"/>
</dbReference>
<dbReference type="InterPro" id="IPR006674">
    <property type="entry name" value="HD_domain"/>
</dbReference>
<keyword evidence="1 2" id="KW-0378">Hydrolase</keyword>
<proteinExistence type="inferred from homology"/>
<dbReference type="Pfam" id="PF01966">
    <property type="entry name" value="HD"/>
    <property type="match status" value="1"/>
</dbReference>
<reference evidence="4" key="1">
    <citation type="submission" date="2023-03" db="EMBL/GenBank/DDBJ databases">
        <title>Andean soil-derived lignocellulolytic bacterial consortium as a source of novel taxa and putative plastic-active enzymes.</title>
        <authorList>
            <person name="Diaz-Garcia L."/>
            <person name="Chuvochina M."/>
            <person name="Feuerriegel G."/>
            <person name="Bunk B."/>
            <person name="Sproer C."/>
            <person name="Streit W.R."/>
            <person name="Rodriguez L.M."/>
            <person name="Overmann J."/>
            <person name="Jimenez D.J."/>
        </authorList>
    </citation>
    <scope>NUCLEOTIDE SEQUENCE</scope>
    <source>
        <strain evidence="4">MAG 833</strain>
    </source>
</reference>
<dbReference type="AlphaFoldDB" id="A0AAJ5WYB5"/>
<dbReference type="GO" id="GO:0008832">
    <property type="term" value="F:dGTPase activity"/>
    <property type="evidence" value="ECO:0007669"/>
    <property type="project" value="TreeGrafter"/>
</dbReference>
<evidence type="ECO:0000256" key="2">
    <source>
        <dbReference type="HAMAP-Rule" id="MF_01212"/>
    </source>
</evidence>
<dbReference type="GO" id="GO:0006203">
    <property type="term" value="P:dGTP catabolic process"/>
    <property type="evidence" value="ECO:0007669"/>
    <property type="project" value="TreeGrafter"/>
</dbReference>
<organism evidence="4 5">
    <name type="scientific">Candidatus Brevundimonas colombiensis</name>
    <dbReference type="NCBI Taxonomy" id="3121376"/>
    <lineage>
        <taxon>Bacteria</taxon>
        <taxon>Pseudomonadati</taxon>
        <taxon>Pseudomonadota</taxon>
        <taxon>Alphaproteobacteria</taxon>
        <taxon>Caulobacterales</taxon>
        <taxon>Caulobacteraceae</taxon>
        <taxon>Brevundimonas</taxon>
    </lineage>
</organism>
<protein>
    <recommendedName>
        <fullName evidence="2">Deoxyguanosinetriphosphate triphosphohydrolase-like protein</fullName>
    </recommendedName>
</protein>
<name>A0AAJ5WYB5_9CAUL</name>
<dbReference type="InterPro" id="IPR026875">
    <property type="entry name" value="PHydrolase_assoc_dom"/>
</dbReference>
<dbReference type="NCBIfam" id="TIGR00277">
    <property type="entry name" value="HDIG"/>
    <property type="match status" value="1"/>
</dbReference>
<evidence type="ECO:0000259" key="3">
    <source>
        <dbReference type="PROSITE" id="PS51831"/>
    </source>
</evidence>
<feature type="domain" description="HD" evidence="3">
    <location>
        <begin position="66"/>
        <end position="214"/>
    </location>
</feature>
<dbReference type="Gene3D" id="1.10.3210.10">
    <property type="entry name" value="Hypothetical protein af1432"/>
    <property type="match status" value="1"/>
</dbReference>
<evidence type="ECO:0000313" key="5">
    <source>
        <dbReference type="Proteomes" id="UP001213664"/>
    </source>
</evidence>
<dbReference type="SMART" id="SM00471">
    <property type="entry name" value="HDc"/>
    <property type="match status" value="1"/>
</dbReference>
<dbReference type="NCBIfam" id="TIGR01353">
    <property type="entry name" value="dGTP_triPase"/>
    <property type="match status" value="1"/>
</dbReference>
<dbReference type="Proteomes" id="UP001213664">
    <property type="component" value="Chromosome"/>
</dbReference>
<dbReference type="InterPro" id="IPR006261">
    <property type="entry name" value="dGTPase"/>
</dbReference>
<sequence>MSQIELATYAERAGQTQGRRFFEPPSRTRTAFARDRDRIIHATAFRRLKEKTQVFVAHEGDHYRTRLTHSLEVAQIARSLAHALRLDDDLAETIALAHDLGHPPFAHAGEDELVVQMAGYGGFDHNVQSFRVVTELENRYPQFDGLNLSWETVEGVIKHNGPVSHRLDEPAWSVVRPYAAKGLGGGEAGWDLRLDTFASLEAQCAAIADDIAYNNHDVDDGVQAGLFTLADLAEVPLIGPMLAQARRDWPNIDERMLRIEAVRRMIGVMVEDVLAETQARLEADRIVTTEDVRLAKRTMVDFSAGMHADLAILRKFLFERMYRHYRVNRTRSQARRVLSQLFELFMAEPEVMPPEWGAPALTQDRTRRARAVCDYIAGMTDRYAIEVHQKLFSLDLALDL</sequence>
<dbReference type="InterPro" id="IPR006675">
    <property type="entry name" value="HDIG_dom"/>
</dbReference>
<dbReference type="PROSITE" id="PS51831">
    <property type="entry name" value="HD"/>
    <property type="match status" value="1"/>
</dbReference>
<dbReference type="PANTHER" id="PTHR11373:SF43">
    <property type="entry name" value="DEOXYGUANOSINETRIPHOSPHATE TRIPHOSPHOHYDROLASE-LIKE PROTEIN"/>
    <property type="match status" value="1"/>
</dbReference>
<dbReference type="PANTHER" id="PTHR11373">
    <property type="entry name" value="DEOXYNUCLEOSIDE TRIPHOSPHATE TRIPHOSPHOHYDROLASE"/>
    <property type="match status" value="1"/>
</dbReference>
<dbReference type="NCBIfam" id="NF002326">
    <property type="entry name" value="PRK01286.1-1"/>
    <property type="match status" value="1"/>
</dbReference>
<dbReference type="Pfam" id="PF13286">
    <property type="entry name" value="HD_assoc"/>
    <property type="match status" value="1"/>
</dbReference>